<dbReference type="NCBIfam" id="NF045556">
    <property type="entry name" value="TbtD_PbtD_pyrid"/>
    <property type="match status" value="1"/>
</dbReference>
<comment type="caution">
    <text evidence="3">The sequence shown here is derived from an EMBL/GenBank/DDBJ whole genome shotgun (WGS) entry which is preliminary data.</text>
</comment>
<evidence type="ECO:0000256" key="1">
    <source>
        <dbReference type="SAM" id="MobiDB-lite"/>
    </source>
</evidence>
<evidence type="ECO:0000313" key="4">
    <source>
        <dbReference type="Proteomes" id="UP000294947"/>
    </source>
</evidence>
<sequence>MILPIARARSAANSPQWPESRRTAPDPGRSTPRSLPELPRGCGESWTASEDSWLNAGRAATQGSAMNENLSAPPESGTWHGVQIYYAAEKDDLVLECLRPLFARMPAEAERMFFVRHWLRGPHLRLCFRAPEPVFREVIRPEVESAANRYLAEHPSTARVDERELLATHREVARQERESGPLAPFHPDNSIQHAPHDRRIHVLGSEAAATLLEAFYHETNELVFEMLDQVRAGRSRVGLAADLMIATAHAMWPGIDRGFISYRSHAEGFIVRAPDPVARREFCVQQYRSQAAVLRERLVGVLDCVERGGTDVPFVAEWVRLLGRFRSTAEPLIGSGELSFAGAVAPDAVQSWDPGMLEHSTFHRLLQGDGGRMADLQRDPGFLGFRFALNYLYLHLNRIGVLPVERFLLCHLIADAVEEHYGISANDFVAS</sequence>
<organism evidence="3 4">
    <name type="scientific">Saccharopolyspora elongata</name>
    <dbReference type="NCBI Taxonomy" id="2530387"/>
    <lineage>
        <taxon>Bacteria</taxon>
        <taxon>Bacillati</taxon>
        <taxon>Actinomycetota</taxon>
        <taxon>Actinomycetes</taxon>
        <taxon>Pseudonocardiales</taxon>
        <taxon>Pseudonocardiaceae</taxon>
        <taxon>Saccharopolyspora</taxon>
    </lineage>
</organism>
<feature type="domain" description="Thiopeptide-type bacteriocin biosynthesis" evidence="2">
    <location>
        <begin position="79"/>
        <end position="416"/>
    </location>
</feature>
<proteinExistence type="predicted"/>
<dbReference type="EMBL" id="SMKW01000037">
    <property type="protein sequence ID" value="TDD43797.1"/>
    <property type="molecule type" value="Genomic_DNA"/>
</dbReference>
<dbReference type="Pfam" id="PF14028">
    <property type="entry name" value="Lant_dehydr_C"/>
    <property type="match status" value="1"/>
</dbReference>
<name>A0A4V2YKV6_9PSEU</name>
<dbReference type="AlphaFoldDB" id="A0A4V2YKV6"/>
<dbReference type="InterPro" id="IPR054643">
    <property type="entry name" value="TbtD_PbtD_pyrid"/>
</dbReference>
<dbReference type="InterPro" id="IPR023809">
    <property type="entry name" value="Thiopep_bacteriocin_synth_dom"/>
</dbReference>
<feature type="region of interest" description="Disordered" evidence="1">
    <location>
        <begin position="1"/>
        <end position="48"/>
    </location>
</feature>
<gene>
    <name evidence="3" type="ORF">E1288_25815</name>
</gene>
<reference evidence="3 4" key="1">
    <citation type="submission" date="2019-03" db="EMBL/GenBank/DDBJ databases">
        <title>Draft genome sequences of novel Actinobacteria.</title>
        <authorList>
            <person name="Sahin N."/>
            <person name="Ay H."/>
            <person name="Saygin H."/>
        </authorList>
    </citation>
    <scope>NUCLEOTIDE SEQUENCE [LARGE SCALE GENOMIC DNA]</scope>
    <source>
        <strain evidence="3 4">7K502</strain>
    </source>
</reference>
<dbReference type="Proteomes" id="UP000294947">
    <property type="component" value="Unassembled WGS sequence"/>
</dbReference>
<protein>
    <recommendedName>
        <fullName evidence="2">Thiopeptide-type bacteriocin biosynthesis domain-containing protein</fullName>
    </recommendedName>
</protein>
<evidence type="ECO:0000259" key="2">
    <source>
        <dbReference type="Pfam" id="PF14028"/>
    </source>
</evidence>
<keyword evidence="4" id="KW-1185">Reference proteome</keyword>
<dbReference type="OrthoDB" id="70280at2"/>
<accession>A0A4V2YKV6</accession>
<evidence type="ECO:0000313" key="3">
    <source>
        <dbReference type="EMBL" id="TDD43797.1"/>
    </source>
</evidence>